<sequence length="144" mass="15591">MDGLTQRRDWEHMELGLRAKASRRGPGLGRPRWWSPSSGSHTARPKLDTSSRDPRLCSISATIPARTMGSPPPPFVTTLADYLVTVQLESAREPHGPAALQPPPAWGPAAGSYTLAGCGQSFEKEFGLLVCWGTDGQPDPDRSR</sequence>
<organism evidence="2 3">
    <name type="scientific">Lophium mytilinum</name>
    <dbReference type="NCBI Taxonomy" id="390894"/>
    <lineage>
        <taxon>Eukaryota</taxon>
        <taxon>Fungi</taxon>
        <taxon>Dikarya</taxon>
        <taxon>Ascomycota</taxon>
        <taxon>Pezizomycotina</taxon>
        <taxon>Dothideomycetes</taxon>
        <taxon>Pleosporomycetidae</taxon>
        <taxon>Mytilinidiales</taxon>
        <taxon>Mytilinidiaceae</taxon>
        <taxon>Lophium</taxon>
    </lineage>
</organism>
<accession>A0A6A6RAG5</accession>
<feature type="region of interest" description="Disordered" evidence="1">
    <location>
        <begin position="15"/>
        <end position="55"/>
    </location>
</feature>
<protein>
    <submittedName>
        <fullName evidence="2">Uncharacterized protein</fullName>
    </submittedName>
</protein>
<proteinExistence type="predicted"/>
<dbReference type="OrthoDB" id="10649271at2759"/>
<dbReference type="EMBL" id="MU004183">
    <property type="protein sequence ID" value="KAF2500730.1"/>
    <property type="molecule type" value="Genomic_DNA"/>
</dbReference>
<name>A0A6A6RAG5_9PEZI</name>
<evidence type="ECO:0000256" key="1">
    <source>
        <dbReference type="SAM" id="MobiDB-lite"/>
    </source>
</evidence>
<evidence type="ECO:0000313" key="3">
    <source>
        <dbReference type="Proteomes" id="UP000799750"/>
    </source>
</evidence>
<reference evidence="2" key="1">
    <citation type="journal article" date="2020" name="Stud. Mycol.">
        <title>101 Dothideomycetes genomes: a test case for predicting lifestyles and emergence of pathogens.</title>
        <authorList>
            <person name="Haridas S."/>
            <person name="Albert R."/>
            <person name="Binder M."/>
            <person name="Bloem J."/>
            <person name="Labutti K."/>
            <person name="Salamov A."/>
            <person name="Andreopoulos B."/>
            <person name="Baker S."/>
            <person name="Barry K."/>
            <person name="Bills G."/>
            <person name="Bluhm B."/>
            <person name="Cannon C."/>
            <person name="Castanera R."/>
            <person name="Culley D."/>
            <person name="Daum C."/>
            <person name="Ezra D."/>
            <person name="Gonzalez J."/>
            <person name="Henrissat B."/>
            <person name="Kuo A."/>
            <person name="Liang C."/>
            <person name="Lipzen A."/>
            <person name="Lutzoni F."/>
            <person name="Magnuson J."/>
            <person name="Mondo S."/>
            <person name="Nolan M."/>
            <person name="Ohm R."/>
            <person name="Pangilinan J."/>
            <person name="Park H.-J."/>
            <person name="Ramirez L."/>
            <person name="Alfaro M."/>
            <person name="Sun H."/>
            <person name="Tritt A."/>
            <person name="Yoshinaga Y."/>
            <person name="Zwiers L.-H."/>
            <person name="Turgeon B."/>
            <person name="Goodwin S."/>
            <person name="Spatafora J."/>
            <person name="Crous P."/>
            <person name="Grigoriev I."/>
        </authorList>
    </citation>
    <scope>NUCLEOTIDE SEQUENCE</scope>
    <source>
        <strain evidence="2">CBS 269.34</strain>
    </source>
</reference>
<dbReference type="Proteomes" id="UP000799750">
    <property type="component" value="Unassembled WGS sequence"/>
</dbReference>
<evidence type="ECO:0000313" key="2">
    <source>
        <dbReference type="EMBL" id="KAF2500730.1"/>
    </source>
</evidence>
<feature type="compositionally biased region" description="Basic and acidic residues" evidence="1">
    <location>
        <begin position="45"/>
        <end position="55"/>
    </location>
</feature>
<keyword evidence="3" id="KW-1185">Reference proteome</keyword>
<gene>
    <name evidence="2" type="ORF">BU16DRAFT_535285</name>
</gene>
<dbReference type="AlphaFoldDB" id="A0A6A6RAG5"/>